<keyword evidence="4" id="KW-1185">Reference proteome</keyword>
<dbReference type="Pfam" id="PF13037">
    <property type="entry name" value="DUF3898"/>
    <property type="match status" value="1"/>
</dbReference>
<evidence type="ECO:0000259" key="2">
    <source>
        <dbReference type="Pfam" id="PF13037"/>
    </source>
</evidence>
<dbReference type="AlphaFoldDB" id="A0A841TWY0"/>
<sequence>MRFTIQFLSFFVINNDSQEQDPVKRYKHYQTLDHFGYEDSEIKSFLDSEFTRIGKRKAEVHSESDSAPTKIGRFMLEPGHELDSNPNYNLFQKLRLATDKEKFHAGCDDMLRLYMNTSAVRGGAFIVALAKLNELFDDPFVFVLKCDFESKIARVSDERSLISKVEMAISARNIKSIQYPHMPEEGILEPYELKIHQASHARYFEDFLKFVSYEKSKPEIVTDQVLGLVQQYLDTKWTGGGAAAAAAVPAPAYEAEEALPAAEPYPYDEPAAPRPAASPGWSPERQREESQIEVWAASEKRQLQEKWTHQDVVEATAHLAEFQPDLDLKFKLDDVAVKGKMTDYGERIHFARMNGRYVVLIEGDSFQFEKGISPVELVYPDEIDEVLRRMSEKQAARRQSQDDYPY</sequence>
<feature type="compositionally biased region" description="Low complexity" evidence="1">
    <location>
        <begin position="264"/>
        <end position="277"/>
    </location>
</feature>
<dbReference type="Pfam" id="PF13039">
    <property type="entry name" value="DUF3900"/>
    <property type="match status" value="1"/>
</dbReference>
<proteinExistence type="predicted"/>
<dbReference type="EMBL" id="JACJVR010000031">
    <property type="protein sequence ID" value="MBB6691508.1"/>
    <property type="molecule type" value="Genomic_DNA"/>
</dbReference>
<protein>
    <submittedName>
        <fullName evidence="3">DUF3900 domain-containing protein</fullName>
    </submittedName>
</protein>
<dbReference type="InterPro" id="IPR025012">
    <property type="entry name" value="DUF3898"/>
</dbReference>
<reference evidence="3 4" key="1">
    <citation type="submission" date="2020-08" db="EMBL/GenBank/DDBJ databases">
        <title>Cohnella phylogeny.</title>
        <authorList>
            <person name="Dunlap C."/>
        </authorList>
    </citation>
    <scope>NUCLEOTIDE SEQUENCE [LARGE SCALE GENOMIC DNA]</scope>
    <source>
        <strain evidence="3 4">DSM 25239</strain>
    </source>
</reference>
<feature type="region of interest" description="Disordered" evidence="1">
    <location>
        <begin position="264"/>
        <end position="290"/>
    </location>
</feature>
<evidence type="ECO:0000313" key="4">
    <source>
        <dbReference type="Proteomes" id="UP000553776"/>
    </source>
</evidence>
<dbReference type="Proteomes" id="UP000553776">
    <property type="component" value="Unassembled WGS sequence"/>
</dbReference>
<dbReference type="InterPro" id="IPR025006">
    <property type="entry name" value="DUF3900"/>
</dbReference>
<evidence type="ECO:0000313" key="3">
    <source>
        <dbReference type="EMBL" id="MBB6691508.1"/>
    </source>
</evidence>
<dbReference type="RefSeq" id="WP_185135503.1">
    <property type="nucleotide sequence ID" value="NZ_JACJVR010000031.1"/>
</dbReference>
<comment type="caution">
    <text evidence="3">The sequence shown here is derived from an EMBL/GenBank/DDBJ whole genome shotgun (WGS) entry which is preliminary data.</text>
</comment>
<accession>A0A841TWY0</accession>
<feature type="domain" description="DUF3898" evidence="2">
    <location>
        <begin position="303"/>
        <end position="390"/>
    </location>
</feature>
<organism evidence="3 4">
    <name type="scientific">Cohnella xylanilytica</name>
    <dbReference type="NCBI Taxonomy" id="557555"/>
    <lineage>
        <taxon>Bacteria</taxon>
        <taxon>Bacillati</taxon>
        <taxon>Bacillota</taxon>
        <taxon>Bacilli</taxon>
        <taxon>Bacillales</taxon>
        <taxon>Paenibacillaceae</taxon>
        <taxon>Cohnella</taxon>
    </lineage>
</organism>
<evidence type="ECO:0000256" key="1">
    <source>
        <dbReference type="SAM" id="MobiDB-lite"/>
    </source>
</evidence>
<name>A0A841TWY0_9BACL</name>
<gene>
    <name evidence="3" type="ORF">H7B90_08870</name>
</gene>